<comment type="caution">
    <text evidence="1">The sequence shown here is derived from an EMBL/GenBank/DDBJ whole genome shotgun (WGS) entry which is preliminary data.</text>
</comment>
<dbReference type="PATRIC" id="fig|997296.3.peg.3445"/>
<dbReference type="Proteomes" id="UP000010523">
    <property type="component" value="Unassembled WGS sequence"/>
</dbReference>
<keyword evidence="2" id="KW-1185">Reference proteome</keyword>
<dbReference type="AlphaFoldDB" id="I3DY27"/>
<evidence type="ECO:0000313" key="2">
    <source>
        <dbReference type="Proteomes" id="UP000010523"/>
    </source>
</evidence>
<accession>I3DY27</accession>
<dbReference type="EMBL" id="AFEU01000003">
    <property type="protein sequence ID" value="EIJ79148.1"/>
    <property type="molecule type" value="Genomic_DNA"/>
</dbReference>
<protein>
    <submittedName>
        <fullName evidence="1">Uncharacterized protein</fullName>
    </submittedName>
</protein>
<gene>
    <name evidence="1" type="ORF">PB1_16364</name>
</gene>
<dbReference type="eggNOG" id="ENOG5030EIW">
    <property type="taxonomic scope" value="Bacteria"/>
</dbReference>
<sequence length="68" mass="8002">MAKERLHGYWTSKENPNIYVFVEKVYKAGYVTGFMYERLEGGGERIHVPGLKCSHEELKEKFERGLKH</sequence>
<organism evidence="1 2">
    <name type="scientific">Bacillus methanolicus PB1</name>
    <dbReference type="NCBI Taxonomy" id="997296"/>
    <lineage>
        <taxon>Bacteria</taxon>
        <taxon>Bacillati</taxon>
        <taxon>Bacillota</taxon>
        <taxon>Bacilli</taxon>
        <taxon>Bacillales</taxon>
        <taxon>Bacillaceae</taxon>
        <taxon>Bacillus</taxon>
    </lineage>
</organism>
<evidence type="ECO:0000313" key="1">
    <source>
        <dbReference type="EMBL" id="EIJ79148.1"/>
    </source>
</evidence>
<name>I3DY27_BACMT</name>
<dbReference type="STRING" id="997296.PB1_16364"/>
<proteinExistence type="predicted"/>
<dbReference type="RefSeq" id="WP_004438607.1">
    <property type="nucleotide sequence ID" value="NZ_AFEU01000003.1"/>
</dbReference>
<reference evidence="1 2" key="1">
    <citation type="journal article" date="2012" name="Appl. Environ. Microbiol.">
        <title>Genome Sequence of Thermotolerant Bacillus methanolicus: Features and Regulation Related to Methylotrophy and Production of L-Lysine and L-Glutamate from Methanol.</title>
        <authorList>
            <person name="Heggeset T.M."/>
            <person name="Krog A."/>
            <person name="Balzer S."/>
            <person name="Wentzel A."/>
            <person name="Ellingsen T.E."/>
            <person name="Brautaset T."/>
        </authorList>
    </citation>
    <scope>NUCLEOTIDE SEQUENCE [LARGE SCALE GENOMIC DNA]</scope>
    <source>
        <strain evidence="1 2">PB1</strain>
    </source>
</reference>